<name>S4GTN9_9BIFI</name>
<comment type="caution">
    <text evidence="2">The sequence shown here is derived from an EMBL/GenBank/DDBJ whole genome shotgun (WGS) entry which is preliminary data.</text>
</comment>
<evidence type="ECO:0000313" key="3">
    <source>
        <dbReference type="Proteomes" id="UP000014601"/>
    </source>
</evidence>
<reference evidence="2 3" key="1">
    <citation type="submission" date="2013-06" db="EMBL/GenBank/DDBJ databases">
        <authorList>
            <person name="Weinstock G."/>
            <person name="Sodergren E."/>
            <person name="Lobos E.A."/>
            <person name="Fulton L."/>
            <person name="Fulton R."/>
            <person name="Courtney L."/>
            <person name="Fronick C."/>
            <person name="O'Laughlin M."/>
            <person name="Godfrey J."/>
            <person name="Wilson R.M."/>
            <person name="Miner T."/>
            <person name="Farmer C."/>
            <person name="Delehaunty K."/>
            <person name="Cordes M."/>
            <person name="Minx P."/>
            <person name="Tomlinson C."/>
            <person name="Chen J."/>
            <person name="Wollam A."/>
            <person name="Pepin K.H."/>
            <person name="Bhonagiri V."/>
            <person name="Zhang X."/>
            <person name="Warren W."/>
            <person name="Mitreva M."/>
            <person name="Mardis E.R."/>
            <person name="Wilson R.K."/>
        </authorList>
    </citation>
    <scope>NUCLEOTIDE SEQUENCE [LARGE SCALE GENOMIC DNA]</scope>
    <source>
        <strain evidence="2 3">JCP7719</strain>
    </source>
</reference>
<dbReference type="EMBL" id="ATJO01000121">
    <property type="protein sequence ID" value="EPI50017.1"/>
    <property type="molecule type" value="Genomic_DNA"/>
</dbReference>
<feature type="transmembrane region" description="Helical" evidence="1">
    <location>
        <begin position="30"/>
        <end position="50"/>
    </location>
</feature>
<proteinExistence type="predicted"/>
<dbReference type="Proteomes" id="UP000014601">
    <property type="component" value="Unassembled WGS sequence"/>
</dbReference>
<keyword evidence="1" id="KW-0812">Transmembrane</keyword>
<keyword evidence="1" id="KW-1133">Transmembrane helix</keyword>
<dbReference type="AlphaFoldDB" id="S4GTN9"/>
<organism evidence="2 3">
    <name type="scientific">Gardnerella pickettii JCP7719</name>
    <dbReference type="NCBI Taxonomy" id="1261061"/>
    <lineage>
        <taxon>Bacteria</taxon>
        <taxon>Bacillati</taxon>
        <taxon>Actinomycetota</taxon>
        <taxon>Actinomycetes</taxon>
        <taxon>Bifidobacteriales</taxon>
        <taxon>Bifidobacteriaceae</taxon>
        <taxon>Gardnerella</taxon>
        <taxon>Gardnerella pickettii</taxon>
    </lineage>
</organism>
<evidence type="ECO:0000256" key="1">
    <source>
        <dbReference type="SAM" id="Phobius"/>
    </source>
</evidence>
<keyword evidence="1" id="KW-0472">Membrane</keyword>
<gene>
    <name evidence="2" type="ORF">HMPREF1576_01220</name>
</gene>
<protein>
    <submittedName>
        <fullName evidence="2">Uncharacterized protein</fullName>
    </submittedName>
</protein>
<sequence length="51" mass="5709">MPALGYRQKSGVIGQKVCKAKLMNILEIKLVSLALGYKAILFYSMCITFVR</sequence>
<accession>S4GTN9</accession>
<evidence type="ECO:0000313" key="2">
    <source>
        <dbReference type="EMBL" id="EPI50017.1"/>
    </source>
</evidence>
<dbReference type="HOGENOM" id="CLU_3099215_0_0_11"/>